<evidence type="ECO:0000313" key="2">
    <source>
        <dbReference type="Proteomes" id="UP000019849"/>
    </source>
</evidence>
<organism evidence="1 2">
    <name type="scientific">Aquamicrobium defluvii</name>
    <dbReference type="NCBI Taxonomy" id="69279"/>
    <lineage>
        <taxon>Bacteria</taxon>
        <taxon>Pseudomonadati</taxon>
        <taxon>Pseudomonadota</taxon>
        <taxon>Alphaproteobacteria</taxon>
        <taxon>Hyphomicrobiales</taxon>
        <taxon>Phyllobacteriaceae</taxon>
        <taxon>Aquamicrobium</taxon>
    </lineage>
</organism>
<dbReference type="eggNOG" id="ENOG50346AA">
    <property type="taxonomic scope" value="Bacteria"/>
</dbReference>
<proteinExistence type="predicted"/>
<accession>A0A011UUN4</accession>
<dbReference type="STRING" id="69279.BG36_21025"/>
<reference evidence="1 2" key="1">
    <citation type="submission" date="2014-02" db="EMBL/GenBank/DDBJ databases">
        <title>Aquamicrobium defluvii Genome sequencing.</title>
        <authorList>
            <person name="Wang X."/>
        </authorList>
    </citation>
    <scope>NUCLEOTIDE SEQUENCE [LARGE SCALE GENOMIC DNA]</scope>
    <source>
        <strain evidence="1 2">W13Z1</strain>
    </source>
</reference>
<dbReference type="Proteomes" id="UP000019849">
    <property type="component" value="Unassembled WGS sequence"/>
</dbReference>
<dbReference type="HOGENOM" id="CLU_148098_0_0_5"/>
<dbReference type="RefSeq" id="WP_035024455.1">
    <property type="nucleotide sequence ID" value="NZ_KK073880.1"/>
</dbReference>
<comment type="caution">
    <text evidence="1">The sequence shown here is derived from an EMBL/GenBank/DDBJ whole genome shotgun (WGS) entry which is preliminary data.</text>
</comment>
<gene>
    <name evidence="1" type="ORF">BG36_21025</name>
</gene>
<dbReference type="EMBL" id="JENY01000006">
    <property type="protein sequence ID" value="EXL09593.1"/>
    <property type="molecule type" value="Genomic_DNA"/>
</dbReference>
<sequence length="139" mass="15910">MARKPEKPVYAFRRNGSTLVPDMDMDMRALEGVANGQLVRIEVKEFRNVGRHRAYWKMLHEMVAATECALTPERLHEVIKLETGIVDLIRLPNGMTVAIPGSISFDKMDEPEFVAFFEAAERWIAETYGWVSEREVRAA</sequence>
<name>A0A011UUN4_9HYPH</name>
<evidence type="ECO:0000313" key="1">
    <source>
        <dbReference type="EMBL" id="EXL09593.1"/>
    </source>
</evidence>
<protein>
    <recommendedName>
        <fullName evidence="3">DUF1367 family protein</fullName>
    </recommendedName>
</protein>
<dbReference type="AlphaFoldDB" id="A0A011UUN4"/>
<dbReference type="PATRIC" id="fig|69279.3.peg.1139"/>
<evidence type="ECO:0008006" key="3">
    <source>
        <dbReference type="Google" id="ProtNLM"/>
    </source>
</evidence>